<dbReference type="Gene3D" id="1.25.40.10">
    <property type="entry name" value="Tetratricopeptide repeat domain"/>
    <property type="match status" value="1"/>
</dbReference>
<dbReference type="InterPro" id="IPR051082">
    <property type="entry name" value="Pentapeptide-BTB/POZ_domain"/>
</dbReference>
<dbReference type="eggNOG" id="COG1357">
    <property type="taxonomic scope" value="Bacteria"/>
</dbReference>
<dbReference type="PANTHER" id="PTHR14136:SF17">
    <property type="entry name" value="BTB_POZ DOMAIN-CONTAINING PROTEIN KCTD9"/>
    <property type="match status" value="1"/>
</dbReference>
<name>Q7U3U4_PARMW</name>
<accession>Q7U3U4</accession>
<proteinExistence type="predicted"/>
<dbReference type="Pfam" id="PF00805">
    <property type="entry name" value="Pentapeptide"/>
    <property type="match status" value="2"/>
</dbReference>
<dbReference type="SUPFAM" id="SSF48452">
    <property type="entry name" value="TPR-like"/>
    <property type="match status" value="1"/>
</dbReference>
<evidence type="ECO:0000313" key="2">
    <source>
        <dbReference type="EMBL" id="CAE08850.1"/>
    </source>
</evidence>
<feature type="signal peptide" evidence="1">
    <location>
        <begin position="1"/>
        <end position="21"/>
    </location>
</feature>
<evidence type="ECO:0008006" key="4">
    <source>
        <dbReference type="Google" id="ProtNLM"/>
    </source>
</evidence>
<dbReference type="RefSeq" id="WP_011129188.1">
    <property type="nucleotide sequence ID" value="NC_005070.1"/>
</dbReference>
<evidence type="ECO:0000256" key="1">
    <source>
        <dbReference type="SAM" id="SignalP"/>
    </source>
</evidence>
<sequence>MALRGLLLLPLMLATAPQAWSADANDLVRVLQSGRCANCRLADADLVHADLRDADLQGAELQRANLGQARLDGADLKGADLSFTSLNGASLRGADLRGSRLYGTDLRNSDLSGAQLSPVALEQSHWQGARGIEAGTRSHAALHNAGVDSAQAGHWQEAETLFSAAIGRKPEEPLSWVARGLSRGEQGKTQLAARDLAHAGRLFEEQGDSVKAQQLQLASQRVEDPADQRLAAQGGNGVGSMLLSGALSAAQALGPIALKALMPMIP</sequence>
<keyword evidence="3" id="KW-1185">Reference proteome</keyword>
<dbReference type="InterPro" id="IPR011990">
    <property type="entry name" value="TPR-like_helical_dom_sf"/>
</dbReference>
<organism evidence="2 3">
    <name type="scientific">Parasynechococcus marenigrum (strain WH8102)</name>
    <dbReference type="NCBI Taxonomy" id="84588"/>
    <lineage>
        <taxon>Bacteria</taxon>
        <taxon>Bacillati</taxon>
        <taxon>Cyanobacteriota</taxon>
        <taxon>Cyanophyceae</taxon>
        <taxon>Synechococcales</taxon>
        <taxon>Prochlorococcaceae</taxon>
        <taxon>Parasynechococcus</taxon>
        <taxon>Parasynechococcus marenigrum</taxon>
    </lineage>
</organism>
<dbReference type="HOGENOM" id="CLU_080449_0_0_3"/>
<dbReference type="InterPro" id="IPR001646">
    <property type="entry name" value="5peptide_repeat"/>
</dbReference>
<protein>
    <recommendedName>
        <fullName evidence="4">Pentapeptide repeat-containing protein</fullName>
    </recommendedName>
</protein>
<dbReference type="PANTHER" id="PTHR14136">
    <property type="entry name" value="BTB_POZ DOMAIN-CONTAINING PROTEIN KCTD9"/>
    <property type="match status" value="1"/>
</dbReference>
<gene>
    <name evidence="2" type="ordered locus">SYNW2335</name>
</gene>
<dbReference type="Proteomes" id="UP000001422">
    <property type="component" value="Chromosome"/>
</dbReference>
<dbReference type="STRING" id="84588.SYNW2335"/>
<dbReference type="Gene3D" id="2.160.20.80">
    <property type="entry name" value="E3 ubiquitin-protein ligase SopA"/>
    <property type="match status" value="1"/>
</dbReference>
<reference evidence="2 3" key="1">
    <citation type="journal article" date="2003" name="Nature">
        <title>The genome of a motile marine Synechococcus.</title>
        <authorList>
            <person name="Palenik B."/>
            <person name="Brahamsha B."/>
            <person name="Larimer F."/>
            <person name="Land M."/>
            <person name="Hauser L."/>
            <person name="Chain P."/>
            <person name="Lamerdin J."/>
            <person name="Regala W."/>
            <person name="Allen E.A."/>
            <person name="McCarren J."/>
            <person name="Paulsen I."/>
            <person name="Dufresne A."/>
            <person name="Partensky F."/>
            <person name="Webb E."/>
            <person name="Waterbury J."/>
        </authorList>
    </citation>
    <scope>NUCLEOTIDE SEQUENCE [LARGE SCALE GENOMIC DNA]</scope>
    <source>
        <strain evidence="2 3">WH8102</strain>
    </source>
</reference>
<dbReference type="EMBL" id="BX569695">
    <property type="protein sequence ID" value="CAE08850.1"/>
    <property type="molecule type" value="Genomic_DNA"/>
</dbReference>
<dbReference type="AlphaFoldDB" id="Q7U3U4"/>
<evidence type="ECO:0000313" key="3">
    <source>
        <dbReference type="Proteomes" id="UP000001422"/>
    </source>
</evidence>
<feature type="chain" id="PRO_5004293919" description="Pentapeptide repeat-containing protein" evidence="1">
    <location>
        <begin position="22"/>
        <end position="266"/>
    </location>
</feature>
<dbReference type="SUPFAM" id="SSF141571">
    <property type="entry name" value="Pentapeptide repeat-like"/>
    <property type="match status" value="1"/>
</dbReference>
<keyword evidence="1" id="KW-0732">Signal</keyword>
<dbReference type="KEGG" id="syw:SYNW2335"/>